<keyword evidence="14" id="KW-0472">Membrane</keyword>
<reference evidence="15" key="1">
    <citation type="journal article" date="2014" name="Front. Microbiol.">
        <title>High frequency of phylogenetically diverse reductive dehalogenase-homologous genes in deep subseafloor sedimentary metagenomes.</title>
        <authorList>
            <person name="Kawai M."/>
            <person name="Futagami T."/>
            <person name="Toyoda A."/>
            <person name="Takaki Y."/>
            <person name="Nishi S."/>
            <person name="Hori S."/>
            <person name="Arai W."/>
            <person name="Tsubouchi T."/>
            <person name="Morono Y."/>
            <person name="Uchiyama I."/>
            <person name="Ito T."/>
            <person name="Fujiyama A."/>
            <person name="Inagaki F."/>
            <person name="Takami H."/>
        </authorList>
    </citation>
    <scope>NUCLEOTIDE SEQUENCE</scope>
    <source>
        <strain evidence="15">Expedition CK06-06</strain>
    </source>
</reference>
<evidence type="ECO:0000256" key="2">
    <source>
        <dbReference type="ARBA" id="ARBA00012517"/>
    </source>
</evidence>
<protein>
    <recommendedName>
        <fullName evidence="2">P-type Cu(+) transporter</fullName>
        <ecNumber evidence="2">7.2.2.8</ecNumber>
    </recommendedName>
</protein>
<evidence type="ECO:0000256" key="14">
    <source>
        <dbReference type="ARBA" id="ARBA00023136"/>
    </source>
</evidence>
<evidence type="ECO:0000256" key="1">
    <source>
        <dbReference type="ARBA" id="ARBA00004127"/>
    </source>
</evidence>
<evidence type="ECO:0000256" key="6">
    <source>
        <dbReference type="ARBA" id="ARBA00022741"/>
    </source>
</evidence>
<dbReference type="Gene3D" id="3.40.1110.10">
    <property type="entry name" value="Calcium-transporting ATPase, cytoplasmic domain N"/>
    <property type="match status" value="1"/>
</dbReference>
<keyword evidence="6" id="KW-0547">Nucleotide-binding</keyword>
<evidence type="ECO:0000256" key="5">
    <source>
        <dbReference type="ARBA" id="ARBA00022723"/>
    </source>
</evidence>
<comment type="subcellular location">
    <subcellularLocation>
        <location evidence="1">Endomembrane system</location>
        <topology evidence="1">Multi-pass membrane protein</topology>
    </subcellularLocation>
</comment>
<keyword evidence="10" id="KW-1278">Translocase</keyword>
<dbReference type="GO" id="GO:0046872">
    <property type="term" value="F:metal ion binding"/>
    <property type="evidence" value="ECO:0007669"/>
    <property type="project" value="UniProtKB-KW"/>
</dbReference>
<keyword evidence="5" id="KW-0479">Metal-binding</keyword>
<dbReference type="GO" id="GO:0012505">
    <property type="term" value="C:endomembrane system"/>
    <property type="evidence" value="ECO:0007669"/>
    <property type="project" value="UniProtKB-SubCell"/>
</dbReference>
<name>X0TR96_9ZZZZ</name>
<dbReference type="InterPro" id="IPR023299">
    <property type="entry name" value="ATPase_P-typ_cyto_dom_N"/>
</dbReference>
<comment type="caution">
    <text evidence="15">The sequence shown here is derived from an EMBL/GenBank/DDBJ whole genome shotgun (WGS) entry which is preliminary data.</text>
</comment>
<keyword evidence="13" id="KW-0406">Ion transport</keyword>
<keyword evidence="11" id="KW-1133">Transmembrane helix</keyword>
<evidence type="ECO:0000256" key="12">
    <source>
        <dbReference type="ARBA" id="ARBA00023008"/>
    </source>
</evidence>
<dbReference type="PRINTS" id="PR00119">
    <property type="entry name" value="CATATPASE"/>
</dbReference>
<dbReference type="GO" id="GO:0005524">
    <property type="term" value="F:ATP binding"/>
    <property type="evidence" value="ECO:0007669"/>
    <property type="project" value="UniProtKB-KW"/>
</dbReference>
<keyword evidence="12" id="KW-0186">Copper</keyword>
<dbReference type="EC" id="7.2.2.8" evidence="2"/>
<sequence>ENIKVHLGDIKEKTIRRALGSPTEAALLVLAEKAGFSPDDLKKKYKILAEFSFSSEVKRMTTICSPLDNEHEILGFSKGAPEKIMEISSQIEIDGEIKDFSKKLKLNINNKIHARAIQGFRTLCIAYQNMGEFDEKPRESIEKDLIFLGFVSIMDPPRIGVKDSVDICKAAGIKVVMVTGDHPATAKTIASEVGIFKDRDLVVEGAEIKQLQHNFFKEVSVFARVEPLDKEIIVRNYQKEDKV</sequence>
<dbReference type="GO" id="GO:0005886">
    <property type="term" value="C:plasma membrane"/>
    <property type="evidence" value="ECO:0007669"/>
    <property type="project" value="TreeGrafter"/>
</dbReference>
<evidence type="ECO:0000256" key="9">
    <source>
        <dbReference type="ARBA" id="ARBA00022842"/>
    </source>
</evidence>
<dbReference type="Pfam" id="PF13246">
    <property type="entry name" value="Cation_ATPase"/>
    <property type="match status" value="1"/>
</dbReference>
<dbReference type="InterPro" id="IPR036412">
    <property type="entry name" value="HAD-like_sf"/>
</dbReference>
<evidence type="ECO:0000313" key="15">
    <source>
        <dbReference type="EMBL" id="GAF95754.1"/>
    </source>
</evidence>
<dbReference type="FunFam" id="3.40.50.1000:FF:000144">
    <property type="entry name" value="copper-transporting ATPase 1 isoform X2"/>
    <property type="match status" value="1"/>
</dbReference>
<evidence type="ECO:0000256" key="10">
    <source>
        <dbReference type="ARBA" id="ARBA00022967"/>
    </source>
</evidence>
<evidence type="ECO:0000256" key="8">
    <source>
        <dbReference type="ARBA" id="ARBA00022840"/>
    </source>
</evidence>
<dbReference type="EMBL" id="BARS01011973">
    <property type="protein sequence ID" value="GAF95754.1"/>
    <property type="molecule type" value="Genomic_DNA"/>
</dbReference>
<dbReference type="PANTHER" id="PTHR24093:SF506">
    <property type="entry name" value="CATION-TRANSPORTING ATPASE PMA1"/>
    <property type="match status" value="1"/>
</dbReference>
<dbReference type="SUPFAM" id="SSF81660">
    <property type="entry name" value="Metal cation-transporting ATPase, ATP-binding domain N"/>
    <property type="match status" value="1"/>
</dbReference>
<dbReference type="SUPFAM" id="SSF56784">
    <property type="entry name" value="HAD-like"/>
    <property type="match status" value="1"/>
</dbReference>
<evidence type="ECO:0000256" key="7">
    <source>
        <dbReference type="ARBA" id="ARBA00022796"/>
    </source>
</evidence>
<dbReference type="GO" id="GO:0140581">
    <property type="term" value="F:P-type monovalent copper transporter activity"/>
    <property type="evidence" value="ECO:0007669"/>
    <property type="project" value="UniProtKB-EC"/>
</dbReference>
<keyword evidence="7" id="KW-0187">Copper transport</keyword>
<evidence type="ECO:0000256" key="13">
    <source>
        <dbReference type="ARBA" id="ARBA00023065"/>
    </source>
</evidence>
<proteinExistence type="predicted"/>
<keyword evidence="9" id="KW-0460">Magnesium</keyword>
<evidence type="ECO:0000256" key="3">
    <source>
        <dbReference type="ARBA" id="ARBA00022448"/>
    </source>
</evidence>
<keyword evidence="3" id="KW-0813">Transport</keyword>
<organism evidence="15">
    <name type="scientific">marine sediment metagenome</name>
    <dbReference type="NCBI Taxonomy" id="412755"/>
    <lineage>
        <taxon>unclassified sequences</taxon>
        <taxon>metagenomes</taxon>
        <taxon>ecological metagenomes</taxon>
    </lineage>
</organism>
<keyword evidence="4" id="KW-0812">Transmembrane</keyword>
<dbReference type="GO" id="GO:0005388">
    <property type="term" value="F:P-type calcium transporter activity"/>
    <property type="evidence" value="ECO:0007669"/>
    <property type="project" value="TreeGrafter"/>
</dbReference>
<dbReference type="AlphaFoldDB" id="X0TR96"/>
<feature type="non-terminal residue" evidence="15">
    <location>
        <position position="1"/>
    </location>
</feature>
<keyword evidence="8" id="KW-0067">ATP-binding</keyword>
<evidence type="ECO:0000256" key="4">
    <source>
        <dbReference type="ARBA" id="ARBA00022692"/>
    </source>
</evidence>
<accession>X0TR96</accession>
<gene>
    <name evidence="15" type="ORF">S01H1_21556</name>
</gene>
<dbReference type="Gene3D" id="3.40.50.1000">
    <property type="entry name" value="HAD superfamily/HAD-like"/>
    <property type="match status" value="1"/>
</dbReference>
<feature type="non-terminal residue" evidence="15">
    <location>
        <position position="243"/>
    </location>
</feature>
<dbReference type="InterPro" id="IPR023214">
    <property type="entry name" value="HAD_sf"/>
</dbReference>
<evidence type="ECO:0000256" key="11">
    <source>
        <dbReference type="ARBA" id="ARBA00022989"/>
    </source>
</evidence>
<dbReference type="PANTHER" id="PTHR24093">
    <property type="entry name" value="CATION TRANSPORTING ATPASE"/>
    <property type="match status" value="1"/>
</dbReference>